<feature type="compositionally biased region" description="Basic and acidic residues" evidence="2">
    <location>
        <begin position="2042"/>
        <end position="2054"/>
    </location>
</feature>
<feature type="region of interest" description="Disordered" evidence="2">
    <location>
        <begin position="1530"/>
        <end position="1698"/>
    </location>
</feature>
<feature type="compositionally biased region" description="Low complexity" evidence="2">
    <location>
        <begin position="462"/>
        <end position="491"/>
    </location>
</feature>
<evidence type="ECO:0000256" key="2">
    <source>
        <dbReference type="SAM" id="MobiDB-lite"/>
    </source>
</evidence>
<feature type="compositionally biased region" description="Low complexity" evidence="2">
    <location>
        <begin position="316"/>
        <end position="331"/>
    </location>
</feature>
<feature type="compositionally biased region" description="Polar residues" evidence="2">
    <location>
        <begin position="1935"/>
        <end position="1945"/>
    </location>
</feature>
<accession>A0AAW1QKA4</accession>
<feature type="compositionally biased region" description="Polar residues" evidence="2">
    <location>
        <begin position="2499"/>
        <end position="2508"/>
    </location>
</feature>
<feature type="region of interest" description="Disordered" evidence="2">
    <location>
        <begin position="1723"/>
        <end position="1845"/>
    </location>
</feature>
<keyword evidence="1" id="KW-0175">Coiled coil</keyword>
<feature type="region of interest" description="Disordered" evidence="2">
    <location>
        <begin position="1866"/>
        <end position="1953"/>
    </location>
</feature>
<feature type="coiled-coil region" evidence="1">
    <location>
        <begin position="1088"/>
        <end position="1194"/>
    </location>
</feature>
<feature type="compositionally biased region" description="Low complexity" evidence="2">
    <location>
        <begin position="433"/>
        <end position="449"/>
    </location>
</feature>
<feature type="compositionally biased region" description="Low complexity" evidence="2">
    <location>
        <begin position="569"/>
        <end position="590"/>
    </location>
</feature>
<feature type="compositionally biased region" description="Polar residues" evidence="2">
    <location>
        <begin position="1676"/>
        <end position="1690"/>
    </location>
</feature>
<evidence type="ECO:0000313" key="3">
    <source>
        <dbReference type="EMBL" id="KAK9821857.1"/>
    </source>
</evidence>
<feature type="compositionally biased region" description="Polar residues" evidence="2">
    <location>
        <begin position="450"/>
        <end position="461"/>
    </location>
</feature>
<feature type="compositionally biased region" description="Low complexity" evidence="2">
    <location>
        <begin position="1293"/>
        <end position="1309"/>
    </location>
</feature>
<feature type="region of interest" description="Disordered" evidence="2">
    <location>
        <begin position="252"/>
        <end position="297"/>
    </location>
</feature>
<feature type="compositionally biased region" description="Low complexity" evidence="2">
    <location>
        <begin position="410"/>
        <end position="421"/>
    </location>
</feature>
<feature type="region of interest" description="Disordered" evidence="2">
    <location>
        <begin position="2582"/>
        <end position="2627"/>
    </location>
</feature>
<feature type="region of interest" description="Disordered" evidence="2">
    <location>
        <begin position="395"/>
        <end position="591"/>
    </location>
</feature>
<evidence type="ECO:0000313" key="4">
    <source>
        <dbReference type="Proteomes" id="UP001438707"/>
    </source>
</evidence>
<feature type="region of interest" description="Disordered" evidence="2">
    <location>
        <begin position="2303"/>
        <end position="2356"/>
    </location>
</feature>
<feature type="compositionally biased region" description="Polar residues" evidence="2">
    <location>
        <begin position="169"/>
        <end position="183"/>
    </location>
</feature>
<feature type="coiled-coil region" evidence="1">
    <location>
        <begin position="883"/>
        <end position="910"/>
    </location>
</feature>
<feature type="compositionally biased region" description="Low complexity" evidence="2">
    <location>
        <begin position="103"/>
        <end position="112"/>
    </location>
</feature>
<feature type="compositionally biased region" description="Low complexity" evidence="2">
    <location>
        <begin position="49"/>
        <end position="86"/>
    </location>
</feature>
<protein>
    <submittedName>
        <fullName evidence="3">Uncharacterized protein</fullName>
    </submittedName>
</protein>
<feature type="compositionally biased region" description="Polar residues" evidence="2">
    <location>
        <begin position="2326"/>
        <end position="2347"/>
    </location>
</feature>
<feature type="compositionally biased region" description="Basic and acidic residues" evidence="2">
    <location>
        <begin position="2411"/>
        <end position="2422"/>
    </location>
</feature>
<feature type="compositionally biased region" description="Polar residues" evidence="2">
    <location>
        <begin position="1362"/>
        <end position="1373"/>
    </location>
</feature>
<feature type="compositionally biased region" description="Basic and acidic residues" evidence="2">
    <location>
        <begin position="2138"/>
        <end position="2149"/>
    </location>
</feature>
<reference evidence="3 4" key="1">
    <citation type="journal article" date="2024" name="Nat. Commun.">
        <title>Phylogenomics reveals the evolutionary origins of lichenization in chlorophyte algae.</title>
        <authorList>
            <person name="Puginier C."/>
            <person name="Libourel C."/>
            <person name="Otte J."/>
            <person name="Skaloud P."/>
            <person name="Haon M."/>
            <person name="Grisel S."/>
            <person name="Petersen M."/>
            <person name="Berrin J.G."/>
            <person name="Delaux P.M."/>
            <person name="Dal Grande F."/>
            <person name="Keller J."/>
        </authorList>
    </citation>
    <scope>NUCLEOTIDE SEQUENCE [LARGE SCALE GENOMIC DNA]</scope>
    <source>
        <strain evidence="3 4">SAG 2145</strain>
    </source>
</reference>
<sequence length="2847" mass="300038">MVGKENRSQNSPQRRASDDSSLRRKGKASGSPQTVTSRLQAAGSPITKQSPRAPQQSQQQQQRHQPQHRQAPASGLSSAIIAGSPITQQQDHRPPAQLQNHTQQQQQQQQQQWHDSQNWLYSGPHSHAADLQTQHQQPMYDQQAAHVENPPNTSQAHLMNQPCAERMDTNSVLGHSSPNTHGQPGSHPSAGPPTRHPSPHKSIHNHGATEPSMPHEFDVTQHEQQDSQPGGIGNAASVSAEGKDILRASLTFPRTPSKAAPLGRQPPVTPGFKIRPAHTAPASRAHDTASPSAAVQKPSAAAILNGTVMSNQSCGQPPALSLPSAQQSSSPHSYPIMMQSAGSQSEGLQYHAEGQSEGRGQMSAIKQSVQGSSEWKLQGSMSTVVPQAPYGTWMVGGGPFSQPPSPDEAPQPWKLPQQLQPSTGAASPPSFNAAHSQHATPAASAAASTGMSQHQQLSAVQPSGAPRYAAGSAASPAATPNPSSPATNTYTEPRLEQGHYSPSPITAASGLPSPGGSHLSSDTNTLRSPQPAISPVLSYNGPAAHQSSHWPGAGIASGQPSPHHGGPAGSLQQSQQQLPQQVLQSQQGSPTDWQAVLAEAGTARSSAHGDLLGTIMPSADEGRTHALVAQLRAALRTAELSASSSQQQLAGLKQHTTAIEAEVLRLGSEVEQAQARITFLAQHPSGSSALSSPQAAMLEEIQRGMAEWRGQALAAAQAEAAARDALAAVEGQLASSQQAAAEERERLGMEAAQCRLLCRARARQVSQLEQDLAELQGSQAAAQEASHSNREDADRSVADALLRLDAAEAAQAAAQEACNAAQEQASEAAKEREWAQAQQAAAEAGLQDARLHMDWQDMRIADLEGRDVSQMASRLDSELQNVRGALQAQVQDLTAQLVASQQQCSDLKAAAAEGANLPHSTSRTVSQTSHRPDQQQSGEASASDAQPQHAQQPHHQQSLQIAEETTIASQGSNASWRDALGLDSDSDAEHPPSSALEETEEELRWHRPSGLEQQEAGKILAGQRPRTGGGLRDGLIAAAHQEILRLKEVNERLLQAQSESHKRVPSEAVEAAVAAASQQAEKVLAECNACWMERANALETEAQQAQRRIVELEAAADPLVSMQGSAEARTKLQHLQGNLDKADRECERWRSECNSVRQSSVVLQRQLLERTEALNASQSELEQLQLEVEAEAAMAALEAGSREAAAAQRLGALQQQLHEAQAALQEGTGREIQLGHELAVLRTSHASLQAQHAGLHSLQSSITLPRNIAPSQPAPTQPSAEASAREPPEETTHPQLEQQQQQQHLAQAACHANEHKPGGPLPLPHLGSDLTSTSAAPIDATNPGGWNSKAPTDTDAIAAVMSGSTPRVSSEPSDSAPAGAGRGGCSPCKGSQEISGEEKLAEAAPASTGHYEAGDPASQPPDGSASAGQNEAGCLPSVPRHSSCSDDQPGCAGMQQEAPDRGALPPAGKSSSPQQAPSSRIKQLRADGGEGPASPAPSCPDSARSTVVDNPLFSMEGRDLAKALSSPPLAKLGISASHPGSSGHPVLANESPSKASSSAARDSNSQHGNYPSSSNQQASLLHRDEPRKVSPPPADFIRQAISPRHKQSQDMALGSTAGSSPMRPSSRQQQQQQHQQSSRQAPCGQSARKGGLLHVRQTVEGLESDADDDMCCMSSVRDTPASSVATSRPSQGAGRVPVRVASAQGKVLGARGSRTLPAAAKNVPVAAPGPHDGIPIAGPSTSPPLPKPRGVKAAATSHRYVPSSPSGTQASSRTPQQDARLGAAGGTPSPPQQQQRSPASEYTLQAIFTAWHASRPSLSNRQDAHGASKQSAMAGGPNMILSMPYDRRLPGGHALQNDTKVHAVAERRQREIHHRPARRSSSQDENLAAAANRSHEQALHGPGNKRSSRARGIVSTRRPAAGSPDHFSSAAKPVSTPQRQAQHSRQAVPLDGSRRIRIAQMQHPQHMLIADYPGDQAEASSSGSQASWSAAEMLSDHTSHARLEAGRTSGHISVNGDYESMGPHQPPSAAEKLLQRPNASPDYKHHTGRAHDAAAEDSQALAAERTSEWVQDVSSEASGYATDWAEEFAGLTPTSVQTPHAATAGQASGHMHSKLQPQHHSAAKAHQQTPGHLPHGGKHGELRRQRADGQSDQNHTSKSRRVGAAGSAAHQAATPSRPADPGDAALEPGRMQCKDPESAAGNLKTGTHRLPDDASRKVSFPAGCTPCQDRPAADLGSCPDSSAMSWGPAELSTPTQPISQVNSAGFSTPAQPIPAADPAGAYSSLHSLADIGRRLSALRIGRERVTRDGSSPLHSSSPAGMPETFGRSQQTMPSGTKLNTASRTCTVDTDHARGTCDHDLTRSARLWHGRPQLESPPGKLTQDSRARIYGRSGKSTGDVAGPNLTRQGTTADKDQPSRDAQHSHRPALGGAGIGPPYRKLLRKPSSRGEGRARPDFNASSSPGHKPLKDPKELSSASLGTSRHRTAASPAADTCMDGSPSRQSKQVSGVRSPLHPQPWSWRGSRHAHEASDAGRQSSSPSPRAASSEPSRSPFASLASSLTGSPARLKSWHARQGSSKLLGHAAAPVGPFSPSNVEAKRRHQADTASRAGTSGDHGAHRRGNQDISGETLHRLNSAKSAKPASQRLLPTRLSRMSQSTFESEQVLNAQHRGFLYCRATHGHDAAELATSLLEGDAQQLTNKRASHAHIVGSAAEHIFVSDEALPVSQYGHLDGTAARFYDAEESTGLRGNERDVWPANQSRVNDSLSRLQQVSQPLPKQQARADGSGADALQTSLYHRERSRLQEALAMQQARAALHVKRKGAVPGQAAAAHKAFLGPWDSAWDRAG</sequence>
<feature type="region of interest" description="Disordered" evidence="2">
    <location>
        <begin position="1"/>
        <end position="236"/>
    </location>
</feature>
<feature type="compositionally biased region" description="Polar residues" evidence="2">
    <location>
        <begin position="1469"/>
        <end position="1481"/>
    </location>
</feature>
<evidence type="ECO:0000256" key="1">
    <source>
        <dbReference type="SAM" id="Coils"/>
    </source>
</evidence>
<feature type="region of interest" description="Disordered" evidence="2">
    <location>
        <begin position="313"/>
        <end position="363"/>
    </location>
</feature>
<organism evidence="3 4">
    <name type="scientific">Apatococcus lobatus</name>
    <dbReference type="NCBI Taxonomy" id="904363"/>
    <lineage>
        <taxon>Eukaryota</taxon>
        <taxon>Viridiplantae</taxon>
        <taxon>Chlorophyta</taxon>
        <taxon>core chlorophytes</taxon>
        <taxon>Trebouxiophyceae</taxon>
        <taxon>Chlorellales</taxon>
        <taxon>Chlorellaceae</taxon>
        <taxon>Apatococcus</taxon>
    </lineage>
</organism>
<feature type="compositionally biased region" description="Polar residues" evidence="2">
    <location>
        <begin position="30"/>
        <end position="39"/>
    </location>
</feature>
<feature type="compositionally biased region" description="Low complexity" evidence="2">
    <location>
        <begin position="2164"/>
        <end position="2173"/>
    </location>
</feature>
<feature type="compositionally biased region" description="Polar residues" evidence="2">
    <location>
        <begin position="131"/>
        <end position="140"/>
    </location>
</feature>
<feature type="region of interest" description="Disordered" evidence="2">
    <location>
        <begin position="910"/>
        <end position="959"/>
    </location>
</feature>
<feature type="compositionally biased region" description="Polar residues" evidence="2">
    <location>
        <begin position="918"/>
        <end position="944"/>
    </location>
</feature>
<keyword evidence="4" id="KW-1185">Reference proteome</keyword>
<dbReference type="EMBL" id="JALJOS010000035">
    <property type="protein sequence ID" value="KAK9821857.1"/>
    <property type="molecule type" value="Genomic_DNA"/>
</dbReference>
<feature type="compositionally biased region" description="Low complexity" evidence="2">
    <location>
        <begin position="1619"/>
        <end position="1640"/>
    </location>
</feature>
<feature type="compositionally biased region" description="Basic and acidic residues" evidence="2">
    <location>
        <begin position="213"/>
        <end position="225"/>
    </location>
</feature>
<gene>
    <name evidence="3" type="ORF">WJX74_006036</name>
</gene>
<feature type="compositionally biased region" description="Polar residues" evidence="2">
    <location>
        <begin position="1763"/>
        <end position="1777"/>
    </location>
</feature>
<comment type="caution">
    <text evidence="3">The sequence shown here is derived from an EMBL/GenBank/DDBJ whole genome shotgun (WGS) entry which is preliminary data.</text>
</comment>
<feature type="region of interest" description="Disordered" evidence="2">
    <location>
        <begin position="1266"/>
        <end position="1511"/>
    </location>
</feature>
<proteinExistence type="predicted"/>
<feature type="compositionally biased region" description="Polar residues" evidence="2">
    <location>
        <begin position="2308"/>
        <end position="2318"/>
    </location>
</feature>
<feature type="region of interest" description="Disordered" evidence="2">
    <location>
        <begin position="2389"/>
        <end position="2560"/>
    </location>
</feature>
<feature type="region of interest" description="Disordered" evidence="2">
    <location>
        <begin position="2010"/>
        <end position="2029"/>
    </location>
</feature>
<feature type="compositionally biased region" description="Low complexity" evidence="2">
    <location>
        <begin position="509"/>
        <end position="521"/>
    </location>
</feature>
<feature type="region of interest" description="Disordered" evidence="2">
    <location>
        <begin position="977"/>
        <end position="1028"/>
    </location>
</feature>
<feature type="region of interest" description="Disordered" evidence="2">
    <location>
        <begin position="2038"/>
        <end position="2070"/>
    </location>
</feature>
<dbReference type="Proteomes" id="UP001438707">
    <property type="component" value="Unassembled WGS sequence"/>
</dbReference>
<feature type="region of interest" description="Disordered" evidence="2">
    <location>
        <begin position="2236"/>
        <end position="2257"/>
    </location>
</feature>
<feature type="compositionally biased region" description="Basic and acidic residues" evidence="2">
    <location>
        <begin position="1283"/>
        <end position="1292"/>
    </location>
</feature>
<feature type="compositionally biased region" description="Polar residues" evidence="2">
    <location>
        <begin position="1550"/>
        <end position="1579"/>
    </location>
</feature>
<feature type="region of interest" description="Disordered" evidence="2">
    <location>
        <begin position="2094"/>
        <end position="2214"/>
    </location>
</feature>
<feature type="compositionally biased region" description="Low complexity" evidence="2">
    <location>
        <begin position="2534"/>
        <end position="2555"/>
    </location>
</feature>
<name>A0AAW1QKA4_9CHLO</name>
<feature type="compositionally biased region" description="Low complexity" evidence="2">
    <location>
        <begin position="945"/>
        <end position="957"/>
    </location>
</feature>
<feature type="coiled-coil region" evidence="1">
    <location>
        <begin position="726"/>
        <end position="838"/>
    </location>
</feature>